<proteinExistence type="predicted"/>
<accession>A0AAE0KIT4</accession>
<dbReference type="AlphaFoldDB" id="A0AAE0KIT4"/>
<keyword evidence="2" id="KW-1185">Reference proteome</keyword>
<comment type="caution">
    <text evidence="1">The sequence shown here is derived from an EMBL/GenBank/DDBJ whole genome shotgun (WGS) entry which is preliminary data.</text>
</comment>
<reference evidence="1" key="1">
    <citation type="journal article" date="2023" name="Mol. Phylogenet. Evol.">
        <title>Genome-scale phylogeny and comparative genomics of the fungal order Sordariales.</title>
        <authorList>
            <person name="Hensen N."/>
            <person name="Bonometti L."/>
            <person name="Westerberg I."/>
            <person name="Brannstrom I.O."/>
            <person name="Guillou S."/>
            <person name="Cros-Aarteil S."/>
            <person name="Calhoun S."/>
            <person name="Haridas S."/>
            <person name="Kuo A."/>
            <person name="Mondo S."/>
            <person name="Pangilinan J."/>
            <person name="Riley R."/>
            <person name="LaButti K."/>
            <person name="Andreopoulos B."/>
            <person name="Lipzen A."/>
            <person name="Chen C."/>
            <person name="Yan M."/>
            <person name="Daum C."/>
            <person name="Ng V."/>
            <person name="Clum A."/>
            <person name="Steindorff A."/>
            <person name="Ohm R.A."/>
            <person name="Martin F."/>
            <person name="Silar P."/>
            <person name="Natvig D.O."/>
            <person name="Lalanne C."/>
            <person name="Gautier V."/>
            <person name="Ament-Velasquez S.L."/>
            <person name="Kruys A."/>
            <person name="Hutchinson M.I."/>
            <person name="Powell A.J."/>
            <person name="Barry K."/>
            <person name="Miller A.N."/>
            <person name="Grigoriev I.V."/>
            <person name="Debuchy R."/>
            <person name="Gladieux P."/>
            <person name="Hiltunen Thoren M."/>
            <person name="Johannesson H."/>
        </authorList>
    </citation>
    <scope>NUCLEOTIDE SEQUENCE</scope>
    <source>
        <strain evidence="1">CBS 232.78</strain>
    </source>
</reference>
<sequence length="122" mass="14324">PHHRHQSSLEGIVYLSSEAPLEPGQRNQARRKFYDIISYFEATEPRSDEFSGHYNRPLLVRLTYEYSRSEKSQDIFLRAFFQSVALPIDGEDDVDLDDTELEAALVRFAEHLFDNFFLPRKI</sequence>
<feature type="non-terminal residue" evidence="1">
    <location>
        <position position="1"/>
    </location>
</feature>
<evidence type="ECO:0000313" key="1">
    <source>
        <dbReference type="EMBL" id="KAK3377454.1"/>
    </source>
</evidence>
<gene>
    <name evidence="1" type="ORF">B0H63DRAFT_384064</name>
</gene>
<dbReference type="Proteomes" id="UP001285441">
    <property type="component" value="Unassembled WGS sequence"/>
</dbReference>
<dbReference type="EMBL" id="JAULSW010000006">
    <property type="protein sequence ID" value="KAK3377454.1"/>
    <property type="molecule type" value="Genomic_DNA"/>
</dbReference>
<evidence type="ECO:0000313" key="2">
    <source>
        <dbReference type="Proteomes" id="UP001285441"/>
    </source>
</evidence>
<reference evidence="1" key="2">
    <citation type="submission" date="2023-06" db="EMBL/GenBank/DDBJ databases">
        <authorList>
            <consortium name="Lawrence Berkeley National Laboratory"/>
            <person name="Haridas S."/>
            <person name="Hensen N."/>
            <person name="Bonometti L."/>
            <person name="Westerberg I."/>
            <person name="Brannstrom I.O."/>
            <person name="Guillou S."/>
            <person name="Cros-Aarteil S."/>
            <person name="Calhoun S."/>
            <person name="Kuo A."/>
            <person name="Mondo S."/>
            <person name="Pangilinan J."/>
            <person name="Riley R."/>
            <person name="LaButti K."/>
            <person name="Andreopoulos B."/>
            <person name="Lipzen A."/>
            <person name="Chen C."/>
            <person name="Yanf M."/>
            <person name="Daum C."/>
            <person name="Ng V."/>
            <person name="Clum A."/>
            <person name="Steindorff A."/>
            <person name="Ohm R."/>
            <person name="Martin F."/>
            <person name="Silar P."/>
            <person name="Natvig D."/>
            <person name="Lalanne C."/>
            <person name="Gautier V."/>
            <person name="Ament-velasquez S.L."/>
            <person name="Kruys A."/>
            <person name="Hutchinson M.I."/>
            <person name="Powell A.J."/>
            <person name="Barry K."/>
            <person name="Miller A.N."/>
            <person name="Grigoriev I.V."/>
            <person name="Debuchy R."/>
            <person name="Gladieux P."/>
            <person name="Thoren M.H."/>
            <person name="Johannesson H."/>
        </authorList>
    </citation>
    <scope>NUCLEOTIDE SEQUENCE</scope>
    <source>
        <strain evidence="1">CBS 232.78</strain>
    </source>
</reference>
<feature type="non-terminal residue" evidence="1">
    <location>
        <position position="122"/>
    </location>
</feature>
<organism evidence="1 2">
    <name type="scientific">Podospora didyma</name>
    <dbReference type="NCBI Taxonomy" id="330526"/>
    <lineage>
        <taxon>Eukaryota</taxon>
        <taxon>Fungi</taxon>
        <taxon>Dikarya</taxon>
        <taxon>Ascomycota</taxon>
        <taxon>Pezizomycotina</taxon>
        <taxon>Sordariomycetes</taxon>
        <taxon>Sordariomycetidae</taxon>
        <taxon>Sordariales</taxon>
        <taxon>Podosporaceae</taxon>
        <taxon>Podospora</taxon>
    </lineage>
</organism>
<name>A0AAE0KIT4_9PEZI</name>
<protein>
    <submittedName>
        <fullName evidence="1">Uncharacterized protein</fullName>
    </submittedName>
</protein>